<dbReference type="Proteomes" id="UP000442696">
    <property type="component" value="Unassembled WGS sequence"/>
</dbReference>
<dbReference type="EMBL" id="CACTQT010000011">
    <property type="protein sequence ID" value="CAA4386291.1"/>
    <property type="molecule type" value="Genomic_DNA"/>
</dbReference>
<reference evidence="20 21" key="2">
    <citation type="submission" date="2020-06" db="EMBL/GenBank/DDBJ databases">
        <authorList>
            <consortium name="Pathogen Informatics"/>
        </authorList>
    </citation>
    <scope>NUCLEOTIDE SEQUENCE [LARGE SCALE GENOMIC DNA]</scope>
    <source>
        <strain evidence="9 21">MOS105</strain>
        <strain evidence="10">NCTC13131</strain>
        <strain evidence="12">NCTC8317</strain>
        <strain evidence="3 17">S040_N01_C01</strain>
        <strain evidence="2 15">S087_N01_C01</strain>
        <strain evidence="8 20">SG160</strain>
        <strain evidence="6 19">T012_N10_C04</strain>
        <strain evidence="4 14">T012_N16_C08</strain>
        <strain evidence="5 16">T065_N03_C06</strain>
        <strain evidence="7 18">T197_A02_C01</strain>
    </source>
</reference>
<evidence type="ECO:0000313" key="3">
    <source>
        <dbReference type="EMBL" id="CAA4134304.1"/>
    </source>
</evidence>
<proteinExistence type="predicted"/>
<keyword evidence="9" id="KW-0378">Hydrolase</keyword>
<dbReference type="Proteomes" id="UP000505390">
    <property type="component" value="Unassembled WGS sequence"/>
</dbReference>
<evidence type="ECO:0000313" key="8">
    <source>
        <dbReference type="EMBL" id="CAC5806529.1"/>
    </source>
</evidence>
<dbReference type="InterPro" id="IPR047801">
    <property type="entry name" value="Peptidase_C45"/>
</dbReference>
<evidence type="ECO:0000313" key="14">
    <source>
        <dbReference type="Proteomes" id="UP000442696"/>
    </source>
</evidence>
<reference evidence="11 13" key="1">
    <citation type="submission" date="2018-06" db="EMBL/GenBank/DDBJ databases">
        <authorList>
            <consortium name="Pathogen Informatics"/>
            <person name="Doyle S."/>
        </authorList>
    </citation>
    <scope>NUCLEOTIDE SEQUENCE [LARGE SCALE GENOMIC DNA]</scope>
    <source>
        <strain evidence="11 13">NCTC10702</strain>
    </source>
</reference>
<evidence type="ECO:0000313" key="4">
    <source>
        <dbReference type="EMBL" id="CAA4386291.1"/>
    </source>
</evidence>
<dbReference type="Proteomes" id="UP000443506">
    <property type="component" value="Unassembled WGS sequence"/>
</dbReference>
<dbReference type="InterPro" id="IPR029055">
    <property type="entry name" value="Ntn_hydrolases_N"/>
</dbReference>
<dbReference type="Proteomes" id="UP000507112">
    <property type="component" value="Unassembled WGS sequence"/>
</dbReference>
<evidence type="ECO:0000313" key="21">
    <source>
        <dbReference type="Proteomes" id="UP000507112"/>
    </source>
</evidence>
<dbReference type="PANTHER" id="PTHR34180">
    <property type="entry name" value="PEPTIDASE C45"/>
    <property type="match status" value="1"/>
</dbReference>
<dbReference type="EMBL" id="LR133917">
    <property type="protein sequence ID" value="VDY48765.1"/>
    <property type="molecule type" value="Genomic_DNA"/>
</dbReference>
<evidence type="ECO:0000313" key="19">
    <source>
        <dbReference type="Proteomes" id="UP000459702"/>
    </source>
</evidence>
<dbReference type="PANTHER" id="PTHR34180:SF1">
    <property type="entry name" value="BETA-ALANYL-DOPAMINE_CARCININE HYDROLASE"/>
    <property type="match status" value="1"/>
</dbReference>
<dbReference type="Proteomes" id="UP000251686">
    <property type="component" value="Unassembled WGS sequence"/>
</dbReference>
<evidence type="ECO:0000313" key="5">
    <source>
        <dbReference type="EMBL" id="CAA4692748.1"/>
    </source>
</evidence>
<evidence type="ECO:0000313" key="12">
    <source>
        <dbReference type="EMBL" id="VDY48765.1"/>
    </source>
</evidence>
<organism evidence="9 21">
    <name type="scientific">Staphylococcus aureus</name>
    <dbReference type="NCBI Taxonomy" id="1280"/>
    <lineage>
        <taxon>Bacteria</taxon>
        <taxon>Bacillati</taxon>
        <taxon>Bacillota</taxon>
        <taxon>Bacilli</taxon>
        <taxon>Bacillales</taxon>
        <taxon>Staphylococcaceae</taxon>
        <taxon>Staphylococcus</taxon>
    </lineage>
</organism>
<dbReference type="Proteomes" id="UP000442782">
    <property type="component" value="Unassembled WGS sequence"/>
</dbReference>
<dbReference type="EMBL" id="UHBY01000003">
    <property type="protein sequence ID" value="SUL37010.1"/>
    <property type="molecule type" value="Genomic_DNA"/>
</dbReference>
<dbReference type="SUPFAM" id="SSF56235">
    <property type="entry name" value="N-terminal nucleophile aminohydrolases (Ntn hydrolases)"/>
    <property type="match status" value="1"/>
</dbReference>
<dbReference type="AlphaFoldDB" id="A0A0D6HCF9"/>
<evidence type="ECO:0000313" key="7">
    <source>
        <dbReference type="EMBL" id="CAA6367831.1"/>
    </source>
</evidence>
<evidence type="ECO:0000313" key="10">
    <source>
        <dbReference type="EMBL" id="CAD7353759.1"/>
    </source>
</evidence>
<dbReference type="Gene3D" id="3.60.60.10">
    <property type="entry name" value="Penicillin V Acylase, Chain A"/>
    <property type="match status" value="1"/>
</dbReference>
<evidence type="ECO:0000313" key="18">
    <source>
        <dbReference type="Proteomes" id="UP000459586"/>
    </source>
</evidence>
<feature type="domain" description="Peptidase C45 hydrolase" evidence="1">
    <location>
        <begin position="129"/>
        <end position="336"/>
    </location>
</feature>
<dbReference type="EMBL" id="CACURZ010000010">
    <property type="protein sequence ID" value="CAA6367831.1"/>
    <property type="molecule type" value="Genomic_DNA"/>
</dbReference>
<evidence type="ECO:0000313" key="13">
    <source>
        <dbReference type="Proteomes" id="UP000254116"/>
    </source>
</evidence>
<dbReference type="Proteomes" id="UP000459702">
    <property type="component" value="Unassembled WGS sequence"/>
</dbReference>
<evidence type="ECO:0000313" key="6">
    <source>
        <dbReference type="EMBL" id="CAA6095006.1"/>
    </source>
</evidence>
<evidence type="ECO:0000313" key="17">
    <source>
        <dbReference type="Proteomes" id="UP000443708"/>
    </source>
</evidence>
<dbReference type="Proteomes" id="UP000280323">
    <property type="component" value="Chromosome"/>
</dbReference>
<dbReference type="GO" id="GO:0016787">
    <property type="term" value="F:hydrolase activity"/>
    <property type="evidence" value="ECO:0007669"/>
    <property type="project" value="UniProtKB-KW"/>
</dbReference>
<dbReference type="EMBL" id="CACUNS010000009">
    <property type="protein sequence ID" value="CAA6095006.1"/>
    <property type="molecule type" value="Genomic_DNA"/>
</dbReference>
<evidence type="ECO:0000313" key="11">
    <source>
        <dbReference type="EMBL" id="SUL37010.1"/>
    </source>
</evidence>
<dbReference type="InterPro" id="IPR047794">
    <property type="entry name" value="C45_proenzyme-like"/>
</dbReference>
<dbReference type="KEGG" id="saur:SABB_02348"/>
<gene>
    <name evidence="11" type="ORF">NCTC10702_03110</name>
    <name evidence="10" type="ORF">NCTC13131_01268</name>
    <name evidence="12" type="ORF">NCTC8317_01877</name>
    <name evidence="2" type="ORF">SAMEA1029512_00971</name>
    <name evidence="3" type="ORF">SAMEA1029528_01836</name>
    <name evidence="4" type="ORF">SAMEA2078260_02029</name>
    <name evidence="6" type="ORF">SAMEA2078588_01763</name>
    <name evidence="7" type="ORF">SAMEA2080344_01925</name>
    <name evidence="5" type="ORF">SAMEA2081063_01940</name>
    <name evidence="8" type="ORF">SAMEA4008575_02329</name>
    <name evidence="9" type="ORF">SAMEA70146418_02078</name>
</gene>
<name>A0A0D6HCF9_STAAU</name>
<dbReference type="CDD" id="cd01935">
    <property type="entry name" value="Ntn_CGH_like"/>
    <property type="match status" value="1"/>
</dbReference>
<dbReference type="Pfam" id="PF03417">
    <property type="entry name" value="AAT"/>
    <property type="match status" value="1"/>
</dbReference>
<evidence type="ECO:0000259" key="1">
    <source>
        <dbReference type="Pfam" id="PF03417"/>
    </source>
</evidence>
<sequence length="370" mass="43153">MTFNIHTITIYLQYITTKKKGADDMQQVTSDIMTFRGSHFELGVKTGKWLQQTPLLKNREKEWKKRVPRFDIDVNETYQIFQTYAPQIWEELMGLQSILKMPTRQIILNFGHYRFTDLKESGCTVFQGKDFMVRNYDYHPATYDGRYLLYQPTDSGLAQIGPVSRVTGRMDGMNESGLTMGYNFMHRKKPANGFVCYMIGRLILENCRNVTEAIQLLKEIPHRSSFSYILMDKSLNHAIVEVTPRSIDVRYDNICTNHFEILTHENRNYTKESKERLARTISQTNDNLDMTTAFKLFNNPQYEIYSKLFKSWSGTIHTSMYQPETLTAYFTLGENAPPEIIDFKSWLDGQDLNITHFTGNIDTDLTFANK</sequence>
<evidence type="ECO:0000313" key="15">
    <source>
        <dbReference type="Proteomes" id="UP000442782"/>
    </source>
</evidence>
<dbReference type="Proteomes" id="UP000443708">
    <property type="component" value="Unassembled WGS sequence"/>
</dbReference>
<evidence type="ECO:0000313" key="20">
    <source>
        <dbReference type="Proteomes" id="UP000505390"/>
    </source>
</evidence>
<dbReference type="EMBL" id="CAIIGD010000007">
    <property type="protein sequence ID" value="CAC8225441.1"/>
    <property type="molecule type" value="Genomic_DNA"/>
</dbReference>
<dbReference type="Proteomes" id="UP000459586">
    <property type="component" value="Unassembled WGS sequence"/>
</dbReference>
<dbReference type="EMBL" id="CACTPI010000007">
    <property type="protein sequence ID" value="CAA4134304.1"/>
    <property type="molecule type" value="Genomic_DNA"/>
</dbReference>
<dbReference type="Proteomes" id="UP000254116">
    <property type="component" value="Unassembled WGS sequence"/>
</dbReference>
<protein>
    <submittedName>
        <fullName evidence="9">Choloylglycine hydrolase</fullName>
    </submittedName>
</protein>
<dbReference type="EMBL" id="CAIGXB010000010">
    <property type="protein sequence ID" value="CAC5806529.1"/>
    <property type="molecule type" value="Genomic_DNA"/>
</dbReference>
<dbReference type="EMBL" id="CACTOE010000005">
    <property type="protein sequence ID" value="CAA4103563.1"/>
    <property type="molecule type" value="Genomic_DNA"/>
</dbReference>
<evidence type="ECO:0000313" key="2">
    <source>
        <dbReference type="EMBL" id="CAA4103563.1"/>
    </source>
</evidence>
<evidence type="ECO:0000313" key="16">
    <source>
        <dbReference type="Proteomes" id="UP000443506"/>
    </source>
</evidence>
<accession>A0A0D6HCF9</accession>
<dbReference type="EMBL" id="UAUZ02000002">
    <property type="protein sequence ID" value="CAD7353759.1"/>
    <property type="molecule type" value="Genomic_DNA"/>
</dbReference>
<evidence type="ECO:0000313" key="9">
    <source>
        <dbReference type="EMBL" id="CAC8225441.1"/>
    </source>
</evidence>
<dbReference type="NCBIfam" id="NF040521">
    <property type="entry name" value="C45_proenzyme"/>
    <property type="match status" value="1"/>
</dbReference>
<dbReference type="EMBL" id="CACTWD010000011">
    <property type="protein sequence ID" value="CAA4692748.1"/>
    <property type="molecule type" value="Genomic_DNA"/>
</dbReference>
<dbReference type="InterPro" id="IPR005079">
    <property type="entry name" value="Peptidase_C45_hydrolase"/>
</dbReference>